<dbReference type="VEuPathDB" id="TriTrypDB:Tb1125.4.5400"/>
<dbReference type="VEuPathDB" id="TriTrypDB:Tb927.4.5430"/>
<dbReference type="SUPFAM" id="SSF58087">
    <property type="entry name" value="Variant surface glycoprotein (N-terminal domain)"/>
    <property type="match status" value="1"/>
</dbReference>
<dbReference type="VEuPathDB" id="TriTrypDB:Tbg972.4.5560"/>
<evidence type="ECO:0000256" key="1">
    <source>
        <dbReference type="SAM" id="MobiDB-lite"/>
    </source>
</evidence>
<sequence>MQDQRTTKEVLHKAVAAAVPVLFMTLMRCGKAQTVTEPSSNKVTNLCTEAKYTAHLANHIVAEAEEPEHEISIMQIYGEAWNLLAASTNQTDKRAATYALATYMSAAAAKAKQLQNGKYKAAVLAATYLQRRSALALTLQAMRVKGQSGAGQVTNRQGVISSCSHKETPTLSYEGDCDRQGNIKNHPESIAIDLRTATHIKLVHGSKLRPLALEHSVDVKGTENQEQTQVKADGCMAVSNSGYYAKFVASTKENDSSSTVAPINIFDGNNSSKSCVELKDATKKSEKDNDLLINKICNYIKKPDPHIINVSSLTPAMLANTTAVRVAFRSFIHAATGKAPSDGEIEFQLRNLYGWDKQHFTSDFITILKTKNVTYHTGSGFVTKTFLDAAKNENAHKVLIHLKGQRAAAQVEQVDNGEAEINKTGCGGEGQEECKLDEKKDTEKPNETQMRKWPKALQWMIARQGGNCKTIQQEDCKGDCASEEEACDGAVGISALMNIPLFMAFWLLA</sequence>
<protein>
    <submittedName>
        <fullName evidence="2">Variant surface glycoprotein 1125.1646</fullName>
    </submittedName>
</protein>
<dbReference type="EMBL" id="KX699854">
    <property type="protein sequence ID" value="APD73810.1"/>
    <property type="molecule type" value="Genomic_DNA"/>
</dbReference>
<feature type="compositionally biased region" description="Basic and acidic residues" evidence="1">
    <location>
        <begin position="432"/>
        <end position="449"/>
    </location>
</feature>
<proteinExistence type="predicted"/>
<reference evidence="2" key="1">
    <citation type="submission" date="2016-08" db="EMBL/GenBank/DDBJ databases">
        <title>VSG repertoire of Trypanosoma brucei EATRO 1125.</title>
        <authorList>
            <person name="Cross G.A."/>
        </authorList>
    </citation>
    <scope>NUCLEOTIDE SEQUENCE</scope>
    <source>
        <strain evidence="2">EATRO 1125</strain>
    </source>
</reference>
<evidence type="ECO:0000313" key="2">
    <source>
        <dbReference type="EMBL" id="APD73810.1"/>
    </source>
</evidence>
<accession>A0A1J0R7R9</accession>
<name>A0A1J0R7R9_9TRYP</name>
<dbReference type="VEuPathDB" id="TriTrypDB:Tb427_000305100"/>
<dbReference type="AlphaFoldDB" id="A0A1J0R7R9"/>
<organism evidence="2">
    <name type="scientific">Trypanosoma brucei</name>
    <dbReference type="NCBI Taxonomy" id="5691"/>
    <lineage>
        <taxon>Eukaryota</taxon>
        <taxon>Discoba</taxon>
        <taxon>Euglenozoa</taxon>
        <taxon>Kinetoplastea</taxon>
        <taxon>Metakinetoplastina</taxon>
        <taxon>Trypanosomatida</taxon>
        <taxon>Trypanosomatidae</taxon>
        <taxon>Trypanosoma</taxon>
    </lineage>
</organism>
<feature type="region of interest" description="Disordered" evidence="1">
    <location>
        <begin position="427"/>
        <end position="449"/>
    </location>
</feature>